<dbReference type="RefSeq" id="WP_379870435.1">
    <property type="nucleotide sequence ID" value="NZ_JBHTBH010000003.1"/>
</dbReference>
<proteinExistence type="predicted"/>
<evidence type="ECO:0000313" key="7">
    <source>
        <dbReference type="EMBL" id="MFC7327781.1"/>
    </source>
</evidence>
<dbReference type="Proteomes" id="UP001596540">
    <property type="component" value="Unassembled WGS sequence"/>
</dbReference>
<comment type="caution">
    <text evidence="7">The sequence shown here is derived from an EMBL/GenBank/DDBJ whole genome shotgun (WGS) entry which is preliminary data.</text>
</comment>
<evidence type="ECO:0000256" key="6">
    <source>
        <dbReference type="SAM" id="Phobius"/>
    </source>
</evidence>
<keyword evidence="8" id="KW-1185">Reference proteome</keyword>
<dbReference type="CDD" id="cd16914">
    <property type="entry name" value="EcfT"/>
    <property type="match status" value="1"/>
</dbReference>
<comment type="subcellular location">
    <subcellularLocation>
        <location evidence="1">Membrane</location>
        <topology evidence="1">Multi-pass membrane protein</topology>
    </subcellularLocation>
</comment>
<feature type="transmembrane region" description="Helical" evidence="6">
    <location>
        <begin position="127"/>
        <end position="144"/>
    </location>
</feature>
<keyword evidence="4 6" id="KW-1133">Transmembrane helix</keyword>
<evidence type="ECO:0000256" key="1">
    <source>
        <dbReference type="ARBA" id="ARBA00004141"/>
    </source>
</evidence>
<reference evidence="8" key="1">
    <citation type="journal article" date="2019" name="Int. J. Syst. Evol. Microbiol.">
        <title>The Global Catalogue of Microorganisms (GCM) 10K type strain sequencing project: providing services to taxonomists for standard genome sequencing and annotation.</title>
        <authorList>
            <consortium name="The Broad Institute Genomics Platform"/>
            <consortium name="The Broad Institute Genome Sequencing Center for Infectious Disease"/>
            <person name="Wu L."/>
            <person name="Ma J."/>
        </authorList>
    </citation>
    <scope>NUCLEOTIDE SEQUENCE [LARGE SCALE GENOMIC DNA]</scope>
    <source>
        <strain evidence="8">CGMCC 4.7382</strain>
    </source>
</reference>
<name>A0ABW2KCK9_9ACTN</name>
<organism evidence="7 8">
    <name type="scientific">Marinactinospora rubrisoli</name>
    <dbReference type="NCBI Taxonomy" id="2715399"/>
    <lineage>
        <taxon>Bacteria</taxon>
        <taxon>Bacillati</taxon>
        <taxon>Actinomycetota</taxon>
        <taxon>Actinomycetes</taxon>
        <taxon>Streptosporangiales</taxon>
        <taxon>Nocardiopsidaceae</taxon>
        <taxon>Marinactinospora</taxon>
    </lineage>
</organism>
<dbReference type="Pfam" id="PF02361">
    <property type="entry name" value="CbiQ"/>
    <property type="match status" value="1"/>
</dbReference>
<dbReference type="InterPro" id="IPR051611">
    <property type="entry name" value="ECF_transporter_component"/>
</dbReference>
<gene>
    <name evidence="7" type="ORF">ACFQRF_08490</name>
</gene>
<accession>A0ABW2KCK9</accession>
<dbReference type="InterPro" id="IPR003339">
    <property type="entry name" value="ABC/ECF_trnsptr_transmembrane"/>
</dbReference>
<feature type="transmembrane region" description="Helical" evidence="6">
    <location>
        <begin position="59"/>
        <end position="80"/>
    </location>
</feature>
<dbReference type="EMBL" id="JBHTBH010000003">
    <property type="protein sequence ID" value="MFC7327781.1"/>
    <property type="molecule type" value="Genomic_DNA"/>
</dbReference>
<dbReference type="PANTHER" id="PTHR34857">
    <property type="entry name" value="SLL0384 PROTEIN"/>
    <property type="match status" value="1"/>
</dbReference>
<sequence length="244" mass="25174">MRPEGARAWLARADPAAKLVAALLVAAALIPVVDPVTSGVPLLATAVLVPFSGVPRRRLLVAAGSLALMGASIGLVNLLFGETGAVGALGAVVRLLAIALPGVLVALSTDPTDLADALVQRLRMPERPAIGVLAALRLVPLLAAQWRSLTLARRARGLEAGRNPVTAVAAVAGMTFALLVRAIRTGTLLAMAMDARAFGTGPRTHARSSPWRAPDTWLVAGTVLLLCGAHALSVALGTWRPLFR</sequence>
<protein>
    <submittedName>
        <fullName evidence="7">Energy-coupling factor transporter transmembrane component T family protein</fullName>
    </submittedName>
</protein>
<evidence type="ECO:0000256" key="4">
    <source>
        <dbReference type="ARBA" id="ARBA00022989"/>
    </source>
</evidence>
<feature type="transmembrane region" description="Helical" evidence="6">
    <location>
        <begin position="165"/>
        <end position="183"/>
    </location>
</feature>
<evidence type="ECO:0000256" key="3">
    <source>
        <dbReference type="ARBA" id="ARBA00022692"/>
    </source>
</evidence>
<evidence type="ECO:0000256" key="2">
    <source>
        <dbReference type="ARBA" id="ARBA00022475"/>
    </source>
</evidence>
<feature type="transmembrane region" description="Helical" evidence="6">
    <location>
        <begin position="217"/>
        <end position="239"/>
    </location>
</feature>
<keyword evidence="3 6" id="KW-0812">Transmembrane</keyword>
<evidence type="ECO:0000313" key="8">
    <source>
        <dbReference type="Proteomes" id="UP001596540"/>
    </source>
</evidence>
<keyword evidence="2" id="KW-1003">Cell membrane</keyword>
<evidence type="ECO:0000256" key="5">
    <source>
        <dbReference type="ARBA" id="ARBA00023136"/>
    </source>
</evidence>
<keyword evidence="5 6" id="KW-0472">Membrane</keyword>
<dbReference type="PANTHER" id="PTHR34857:SF2">
    <property type="entry name" value="SLL0384 PROTEIN"/>
    <property type="match status" value="1"/>
</dbReference>
<feature type="transmembrane region" description="Helical" evidence="6">
    <location>
        <begin position="87"/>
        <end position="107"/>
    </location>
</feature>